<keyword evidence="3" id="KW-0255">Endonuclease</keyword>
<dbReference type="STRING" id="497965.Cyan7822_1033"/>
<dbReference type="OrthoDB" id="9815944at2"/>
<dbReference type="Pfam" id="PF20469">
    <property type="entry name" value="OLD-like_TOPRIM"/>
    <property type="match status" value="1"/>
</dbReference>
<dbReference type="SUPFAM" id="SSF52540">
    <property type="entry name" value="P-loop containing nucleoside triphosphate hydrolases"/>
    <property type="match status" value="1"/>
</dbReference>
<dbReference type="InterPro" id="IPR034139">
    <property type="entry name" value="TOPRIM_OLD"/>
</dbReference>
<feature type="domain" description="Endonuclease GajA/Old nuclease/RecF-like AAA" evidence="1">
    <location>
        <begin position="158"/>
        <end position="330"/>
    </location>
</feature>
<accession>E0UE39</accession>
<dbReference type="InterPro" id="IPR051396">
    <property type="entry name" value="Bact_Antivir_Def_Nuclease"/>
</dbReference>
<dbReference type="HOGENOM" id="CLU_485643_0_0_3"/>
<dbReference type="AlphaFoldDB" id="E0UE39"/>
<keyword evidence="3" id="KW-0540">Nuclease</keyword>
<evidence type="ECO:0000259" key="2">
    <source>
        <dbReference type="Pfam" id="PF20469"/>
    </source>
</evidence>
<dbReference type="GO" id="GO:0004519">
    <property type="term" value="F:endonuclease activity"/>
    <property type="evidence" value="ECO:0007669"/>
    <property type="project" value="UniProtKB-KW"/>
</dbReference>
<dbReference type="RefSeq" id="WP_013321151.1">
    <property type="nucleotide sequence ID" value="NC_014501.1"/>
</dbReference>
<dbReference type="eggNOG" id="COG3593">
    <property type="taxonomic scope" value="Bacteria"/>
</dbReference>
<sequence length="576" mass="66974">MKIINLKIQNYRNLDGVELIFHPDINFIIGENNLGKSNLLKLLNILFNQQRFKEDDFYNSDRAIEVEFSLELETLEIGMFNDLFDPENSHILNIVAVQESVDDNLEFKHKESGSFIPRADLKCINYIDYDSLRNPSSELKFDKIKGAGKFLNYIVFKYLENSQTQDLDFIDKSKINELLLEVTGNLQKIKPFKDFFIEAILENNQENLLTKLIILADDQKRRLENLSYGVQFYSLIPLALLEKLLSLNNKKNFKKCIFEDESTAEKCLPILIGLDEPEIHLHPYAQRALVKYLKKIVINEDKDFSELLRTLFSIDRLLGQIIIVSHSPSILLDDYKKIIRFYVDINDKKLTVKSGKEIVLEKKTEKQLLRNLPYIKEAFFSKVVILVEGDSELGAFPVFVQKMNINLDELGISIIKAGSPHSIVPLMNLLKKFGILSVGIMDSDQKKIYESKKIENLFFTELEDFEDEIFNSLDLLDYILYVESETPKKLKFMVQKAQQLVSTTIDHNKSLYSQFKNLNQEQIKKLKFESKEEILKILRNTKTIINGRYLAEQLDEIPQIYQTVIKTAEELSNYVK</sequence>
<dbReference type="InterPro" id="IPR041685">
    <property type="entry name" value="AAA_GajA/Old/RecF-like"/>
</dbReference>
<dbReference type="Pfam" id="PF13175">
    <property type="entry name" value="AAA_15"/>
    <property type="match status" value="2"/>
</dbReference>
<dbReference type="Gene3D" id="3.40.50.300">
    <property type="entry name" value="P-loop containing nucleotide triphosphate hydrolases"/>
    <property type="match status" value="1"/>
</dbReference>
<keyword evidence="3" id="KW-0378">Hydrolase</keyword>
<dbReference type="eggNOG" id="COG1195">
    <property type="taxonomic scope" value="Bacteria"/>
</dbReference>
<reference evidence="4" key="1">
    <citation type="journal article" date="2011" name="MBio">
        <title>Novel metabolic attributes of the genus Cyanothece, comprising a group of unicellular nitrogen-fixing Cyanobacteria.</title>
        <authorList>
            <person name="Bandyopadhyay A."/>
            <person name="Elvitigala T."/>
            <person name="Welsh E."/>
            <person name="Stockel J."/>
            <person name="Liberton M."/>
            <person name="Min H."/>
            <person name="Sherman L.A."/>
            <person name="Pakrasi H.B."/>
        </authorList>
    </citation>
    <scope>NUCLEOTIDE SEQUENCE [LARGE SCALE GENOMIC DNA]</scope>
    <source>
        <strain evidence="4">PCC 7822</strain>
    </source>
</reference>
<feature type="domain" description="OLD protein-like TOPRIM" evidence="2">
    <location>
        <begin position="379"/>
        <end position="444"/>
    </location>
</feature>
<gene>
    <name evidence="3" type="ordered locus">Cyan7822_1033</name>
</gene>
<dbReference type="EMBL" id="CP002198">
    <property type="protein sequence ID" value="ADN13043.1"/>
    <property type="molecule type" value="Genomic_DNA"/>
</dbReference>
<protein>
    <submittedName>
        <fullName evidence="3">ATP-dependent endonuclease of the OLD family-like protein</fullName>
    </submittedName>
</protein>
<keyword evidence="4" id="KW-1185">Reference proteome</keyword>
<dbReference type="KEGG" id="cyj:Cyan7822_1033"/>
<dbReference type="CDD" id="cd01026">
    <property type="entry name" value="TOPRIM_OLD"/>
    <property type="match status" value="1"/>
</dbReference>
<evidence type="ECO:0000259" key="1">
    <source>
        <dbReference type="Pfam" id="PF13175"/>
    </source>
</evidence>
<evidence type="ECO:0000313" key="3">
    <source>
        <dbReference type="EMBL" id="ADN13043.1"/>
    </source>
</evidence>
<dbReference type="PANTHER" id="PTHR43581">
    <property type="entry name" value="ATP/GTP PHOSPHATASE"/>
    <property type="match status" value="1"/>
</dbReference>
<dbReference type="Proteomes" id="UP000008206">
    <property type="component" value="Chromosome"/>
</dbReference>
<name>E0UE39_GLOV7</name>
<proteinExistence type="predicted"/>
<feature type="domain" description="Endonuclease GajA/Old nuclease/RecF-like AAA" evidence="1">
    <location>
        <begin position="1"/>
        <end position="139"/>
    </location>
</feature>
<dbReference type="PANTHER" id="PTHR43581:SF4">
    <property type="entry name" value="ATP_GTP PHOSPHATASE"/>
    <property type="match status" value="1"/>
</dbReference>
<organism evidence="3 4">
    <name type="scientific">Gloeothece verrucosa (strain PCC 7822)</name>
    <name type="common">Cyanothece sp. (strain PCC 7822)</name>
    <dbReference type="NCBI Taxonomy" id="497965"/>
    <lineage>
        <taxon>Bacteria</taxon>
        <taxon>Bacillati</taxon>
        <taxon>Cyanobacteriota</taxon>
        <taxon>Cyanophyceae</taxon>
        <taxon>Oscillatoriophycideae</taxon>
        <taxon>Chroococcales</taxon>
        <taxon>Aphanothecaceae</taxon>
        <taxon>Gloeothece</taxon>
        <taxon>Gloeothece verrucosa</taxon>
    </lineage>
</organism>
<dbReference type="InterPro" id="IPR027417">
    <property type="entry name" value="P-loop_NTPase"/>
</dbReference>
<evidence type="ECO:0000313" key="4">
    <source>
        <dbReference type="Proteomes" id="UP000008206"/>
    </source>
</evidence>